<dbReference type="PANTHER" id="PTHR10887">
    <property type="entry name" value="DNA2/NAM7 HELICASE FAMILY"/>
    <property type="match status" value="1"/>
</dbReference>
<keyword evidence="2" id="KW-1185">Reference proteome</keyword>
<dbReference type="AlphaFoldDB" id="A0A5N6NHB4"/>
<proteinExistence type="predicted"/>
<evidence type="ECO:0000313" key="2">
    <source>
        <dbReference type="Proteomes" id="UP000326396"/>
    </source>
</evidence>
<evidence type="ECO:0000313" key="1">
    <source>
        <dbReference type="EMBL" id="KAD4586633.1"/>
    </source>
</evidence>
<gene>
    <name evidence="1" type="ORF">E3N88_24234</name>
</gene>
<organism evidence="1 2">
    <name type="scientific">Mikania micrantha</name>
    <name type="common">bitter vine</name>
    <dbReference type="NCBI Taxonomy" id="192012"/>
    <lineage>
        <taxon>Eukaryota</taxon>
        <taxon>Viridiplantae</taxon>
        <taxon>Streptophyta</taxon>
        <taxon>Embryophyta</taxon>
        <taxon>Tracheophyta</taxon>
        <taxon>Spermatophyta</taxon>
        <taxon>Magnoliopsida</taxon>
        <taxon>eudicotyledons</taxon>
        <taxon>Gunneridae</taxon>
        <taxon>Pentapetalae</taxon>
        <taxon>asterids</taxon>
        <taxon>campanulids</taxon>
        <taxon>Asterales</taxon>
        <taxon>Asteraceae</taxon>
        <taxon>Asteroideae</taxon>
        <taxon>Heliantheae alliance</taxon>
        <taxon>Eupatorieae</taxon>
        <taxon>Mikania</taxon>
    </lineage>
</organism>
<comment type="caution">
    <text evidence="1">The sequence shown here is derived from an EMBL/GenBank/DDBJ whole genome shotgun (WGS) entry which is preliminary data.</text>
</comment>
<dbReference type="OrthoDB" id="1431149at2759"/>
<evidence type="ECO:0008006" key="3">
    <source>
        <dbReference type="Google" id="ProtNLM"/>
    </source>
</evidence>
<dbReference type="PANTHER" id="PTHR10887:SF522">
    <property type="entry name" value="P-LOOP CONTAINING NUCLEOSIDE TRIPHOSPHATE HYDROLASES SUPERFAMILY PROTEIN"/>
    <property type="match status" value="1"/>
</dbReference>
<dbReference type="EMBL" id="SZYD01000012">
    <property type="protein sequence ID" value="KAD4586633.1"/>
    <property type="molecule type" value="Genomic_DNA"/>
</dbReference>
<reference evidence="1 2" key="1">
    <citation type="submission" date="2019-05" db="EMBL/GenBank/DDBJ databases">
        <title>Mikania micrantha, genome provides insights into the molecular mechanism of rapid growth.</title>
        <authorList>
            <person name="Liu B."/>
        </authorList>
    </citation>
    <scope>NUCLEOTIDE SEQUENCE [LARGE SCALE GENOMIC DNA]</scope>
    <source>
        <strain evidence="1">NLD-2019</strain>
        <tissue evidence="1">Leaf</tissue>
    </source>
</reference>
<dbReference type="InterPro" id="IPR027417">
    <property type="entry name" value="P-loop_NTPase"/>
</dbReference>
<dbReference type="Gene3D" id="3.40.50.300">
    <property type="entry name" value="P-loop containing nucleotide triphosphate hydrolases"/>
    <property type="match status" value="1"/>
</dbReference>
<dbReference type="InterPro" id="IPR045055">
    <property type="entry name" value="DNA2/NAM7-like"/>
</dbReference>
<dbReference type="GO" id="GO:0016603">
    <property type="term" value="F:glutaminyl-peptide cyclotransferase activity"/>
    <property type="evidence" value="ECO:0007669"/>
    <property type="project" value="InterPro"/>
</dbReference>
<protein>
    <recommendedName>
        <fullName evidence="3">DNA2/NAM7 helicase-like C-terminal domain-containing protein</fullName>
    </recommendedName>
</protein>
<dbReference type="Proteomes" id="UP000326396">
    <property type="component" value="Linkage Group LG2"/>
</dbReference>
<name>A0A5N6NHB4_9ASTR</name>
<accession>A0A5N6NHB4</accession>
<dbReference type="InterPro" id="IPR007788">
    <property type="entry name" value="QCT"/>
</dbReference>
<sequence length="128" mass="14103">MPPSISQFPNREFYDKSILDGVDVKSKTYGKHFLDGDITKNVMEVAVAGKIVANVFKEVVARKQRVSVDCISPYKAQVNAMQETIGMKYTGPLYGMKDGWGLATDGKILFGSDGSSSLYHLNSQTMKD</sequence>
<dbReference type="Pfam" id="PF05096">
    <property type="entry name" value="Glu_cyclase_2"/>
    <property type="match status" value="1"/>
</dbReference>